<sequence>MRKMEINRPITIAVALFIVVLLIFFLVAPKYQQFKVFQQKIGEKQAAYDAKFAYYSEVANVYEQLTAKKDIVDKIDSAIPSNVSYGTLVYFFQKKGLENGLIMKGLFLTRASSINPETDIKEITFSLDLLGGYAALKSFMASLEKSARLFEVASISFGSSAQAEATSTLLGTKSKNPAPAQILQTYPFKLEVKTYSY</sequence>
<keyword evidence="1" id="KW-0812">Transmembrane</keyword>
<accession>A0A1G2IP96</accession>
<keyword evidence="1" id="KW-0472">Membrane</keyword>
<dbReference type="EMBL" id="MHPE01000027">
    <property type="protein sequence ID" value="OGZ76739.1"/>
    <property type="molecule type" value="Genomic_DNA"/>
</dbReference>
<reference evidence="2 3" key="1">
    <citation type="journal article" date="2016" name="Nat. Commun.">
        <title>Thousands of microbial genomes shed light on interconnected biogeochemical processes in an aquifer system.</title>
        <authorList>
            <person name="Anantharaman K."/>
            <person name="Brown C.T."/>
            <person name="Hug L.A."/>
            <person name="Sharon I."/>
            <person name="Castelle C.J."/>
            <person name="Probst A.J."/>
            <person name="Thomas B.C."/>
            <person name="Singh A."/>
            <person name="Wilkins M.J."/>
            <person name="Karaoz U."/>
            <person name="Brodie E.L."/>
            <person name="Williams K.H."/>
            <person name="Hubbard S.S."/>
            <person name="Banfield J.F."/>
        </authorList>
    </citation>
    <scope>NUCLEOTIDE SEQUENCE [LARGE SCALE GENOMIC DNA]</scope>
</reference>
<evidence type="ECO:0000256" key="1">
    <source>
        <dbReference type="SAM" id="Phobius"/>
    </source>
</evidence>
<dbReference type="AlphaFoldDB" id="A0A1G2IP96"/>
<comment type="caution">
    <text evidence="2">The sequence shown here is derived from an EMBL/GenBank/DDBJ whole genome shotgun (WGS) entry which is preliminary data.</text>
</comment>
<feature type="transmembrane region" description="Helical" evidence="1">
    <location>
        <begin position="12"/>
        <end position="31"/>
    </location>
</feature>
<dbReference type="Proteomes" id="UP000178632">
    <property type="component" value="Unassembled WGS sequence"/>
</dbReference>
<protein>
    <submittedName>
        <fullName evidence="2">Uncharacterized protein</fullName>
    </submittedName>
</protein>
<dbReference type="InterPro" id="IPR014717">
    <property type="entry name" value="Transl_elong_EF1B/ribsomal_bS6"/>
</dbReference>
<gene>
    <name evidence="2" type="ORF">A3G45_01960</name>
</gene>
<dbReference type="Gene3D" id="3.30.70.60">
    <property type="match status" value="1"/>
</dbReference>
<evidence type="ECO:0000313" key="2">
    <source>
        <dbReference type="EMBL" id="OGZ76739.1"/>
    </source>
</evidence>
<name>A0A1G2IP96_9BACT</name>
<proteinExistence type="predicted"/>
<keyword evidence="1" id="KW-1133">Transmembrane helix</keyword>
<organism evidence="2 3">
    <name type="scientific">Candidatus Staskawiczbacteria bacterium RIFCSPLOWO2_12_FULL_37_15</name>
    <dbReference type="NCBI Taxonomy" id="1802218"/>
    <lineage>
        <taxon>Bacteria</taxon>
        <taxon>Candidatus Staskawicziibacteriota</taxon>
    </lineage>
</organism>
<evidence type="ECO:0000313" key="3">
    <source>
        <dbReference type="Proteomes" id="UP000178632"/>
    </source>
</evidence>